<proteinExistence type="predicted"/>
<accession>A0A499UU16</accession>
<keyword evidence="2" id="KW-0472">Membrane</keyword>
<keyword evidence="2" id="KW-0812">Transmembrane</keyword>
<evidence type="ECO:0000256" key="2">
    <source>
        <dbReference type="SAM" id="Phobius"/>
    </source>
</evidence>
<dbReference type="AlphaFoldDB" id="A0A499UU16"/>
<dbReference type="Proteomes" id="UP000463951">
    <property type="component" value="Chromosome"/>
</dbReference>
<keyword evidence="1" id="KW-0175">Coiled coil</keyword>
<name>A0A499UU16_9ACTN</name>
<feature type="coiled-coil region" evidence="1">
    <location>
        <begin position="55"/>
        <end position="82"/>
    </location>
</feature>
<organism evidence="3 4">
    <name type="scientific">Streptomyces antimycoticus</name>
    <dbReference type="NCBI Taxonomy" id="68175"/>
    <lineage>
        <taxon>Bacteria</taxon>
        <taxon>Bacillati</taxon>
        <taxon>Actinomycetota</taxon>
        <taxon>Actinomycetes</taxon>
        <taxon>Kitasatosporales</taxon>
        <taxon>Streptomycetaceae</taxon>
        <taxon>Streptomyces</taxon>
        <taxon>Streptomyces violaceusniger group</taxon>
    </lineage>
</organism>
<keyword evidence="2" id="KW-1133">Transmembrane helix</keyword>
<evidence type="ECO:0000313" key="4">
    <source>
        <dbReference type="Proteomes" id="UP000463951"/>
    </source>
</evidence>
<feature type="transmembrane region" description="Helical" evidence="2">
    <location>
        <begin position="25"/>
        <end position="42"/>
    </location>
</feature>
<protein>
    <submittedName>
        <fullName evidence="3">Uncharacterized protein</fullName>
    </submittedName>
</protein>
<evidence type="ECO:0000313" key="3">
    <source>
        <dbReference type="EMBL" id="BBJ39986.1"/>
    </source>
</evidence>
<gene>
    <name evidence="3" type="ORF">SSPO_027040</name>
</gene>
<reference evidence="3 4" key="1">
    <citation type="journal article" date="2020" name="Int. J. Syst. Evol. Microbiol.">
        <title>Reclassification of Streptomyces castelarensis and Streptomyces sporoclivatus as later heterotypic synonyms of Streptomyces antimycoticus.</title>
        <authorList>
            <person name="Komaki H."/>
            <person name="Tamura T."/>
        </authorList>
    </citation>
    <scope>NUCLEOTIDE SEQUENCE [LARGE SCALE GENOMIC DNA]</scope>
    <source>
        <strain evidence="3 4">NBRC 100767</strain>
    </source>
</reference>
<dbReference type="EMBL" id="AP019620">
    <property type="protein sequence ID" value="BBJ39986.1"/>
    <property type="molecule type" value="Genomic_DNA"/>
</dbReference>
<evidence type="ECO:0000256" key="1">
    <source>
        <dbReference type="SAM" id="Coils"/>
    </source>
</evidence>
<sequence>MQLLVVFLLCLVVSSALYWLIVNFWVWLLLALGLVLLARFTWPRFCAWLELRQVRAQTQQSIQRQEVAYNDAQNQMNQLAQQYHLRKGISQ</sequence>